<feature type="non-terminal residue" evidence="2">
    <location>
        <position position="1"/>
    </location>
</feature>
<feature type="compositionally biased region" description="Polar residues" evidence="1">
    <location>
        <begin position="162"/>
        <end position="179"/>
    </location>
</feature>
<feature type="region of interest" description="Disordered" evidence="1">
    <location>
        <begin position="132"/>
        <end position="247"/>
    </location>
</feature>
<dbReference type="Proteomes" id="UP001497497">
    <property type="component" value="Unassembled WGS sequence"/>
</dbReference>
<feature type="non-terminal residue" evidence="2">
    <location>
        <position position="247"/>
    </location>
</feature>
<comment type="caution">
    <text evidence="2">The sequence shown here is derived from an EMBL/GenBank/DDBJ whole genome shotgun (WGS) entry which is preliminary data.</text>
</comment>
<gene>
    <name evidence="2" type="ORF">GSLYS_00017669001</name>
</gene>
<dbReference type="AlphaFoldDB" id="A0AAV2IBD9"/>
<protein>
    <submittedName>
        <fullName evidence="2">Uncharacterized protein</fullName>
    </submittedName>
</protein>
<feature type="compositionally biased region" description="Polar residues" evidence="1">
    <location>
        <begin position="229"/>
        <end position="247"/>
    </location>
</feature>
<reference evidence="2 3" key="1">
    <citation type="submission" date="2024-04" db="EMBL/GenBank/DDBJ databases">
        <authorList>
            <consortium name="Genoscope - CEA"/>
            <person name="William W."/>
        </authorList>
    </citation>
    <scope>NUCLEOTIDE SEQUENCE [LARGE SCALE GENOMIC DNA]</scope>
</reference>
<dbReference type="EMBL" id="CAXITT010000601">
    <property type="protein sequence ID" value="CAL1544156.1"/>
    <property type="molecule type" value="Genomic_DNA"/>
</dbReference>
<evidence type="ECO:0000256" key="1">
    <source>
        <dbReference type="SAM" id="MobiDB-lite"/>
    </source>
</evidence>
<proteinExistence type="predicted"/>
<organism evidence="2 3">
    <name type="scientific">Lymnaea stagnalis</name>
    <name type="common">Great pond snail</name>
    <name type="synonym">Helix stagnalis</name>
    <dbReference type="NCBI Taxonomy" id="6523"/>
    <lineage>
        <taxon>Eukaryota</taxon>
        <taxon>Metazoa</taxon>
        <taxon>Spiralia</taxon>
        <taxon>Lophotrochozoa</taxon>
        <taxon>Mollusca</taxon>
        <taxon>Gastropoda</taxon>
        <taxon>Heterobranchia</taxon>
        <taxon>Euthyneura</taxon>
        <taxon>Panpulmonata</taxon>
        <taxon>Hygrophila</taxon>
        <taxon>Lymnaeoidea</taxon>
        <taxon>Lymnaeidae</taxon>
        <taxon>Lymnaea</taxon>
    </lineage>
</organism>
<name>A0AAV2IBD9_LYMST</name>
<evidence type="ECO:0000313" key="2">
    <source>
        <dbReference type="EMBL" id="CAL1544156.1"/>
    </source>
</evidence>
<sequence length="247" mass="27048">ENDDFRFNGEDFMEDSGAVAAMLDEDEEQFKKDNLIADEHLVNLTVASVRAEDQSFMNMTIGTYMAARSGEIGSLTSPTKRPEFGMPVYSPPIARTVLPMLLPSEIYTPINTKLTRAKPKDDFSYLKKPPKFMLDESLPNSGDQSKMPLPATKTPNMDPRPSGQQDSNGLFDSECNNSGKPAHKLSDDNPADTFVTRPSDGAPKTSAESPLVTGHKNSNDNPAADPHQQRASCESATHTPPRTSKKM</sequence>
<evidence type="ECO:0000313" key="3">
    <source>
        <dbReference type="Proteomes" id="UP001497497"/>
    </source>
</evidence>
<accession>A0AAV2IBD9</accession>
<keyword evidence="3" id="KW-1185">Reference proteome</keyword>